<dbReference type="PANTHER" id="PTHR34220:SF7">
    <property type="entry name" value="SENSOR HISTIDINE KINASE YPDA"/>
    <property type="match status" value="1"/>
</dbReference>
<sequence>MIIGVNRINKIRQGFHGWCKMNEKARNGVNALVDLLPSLFEKVGIIVIAAFLLSYMKPFRQMIGHEHEMSKKIMFIALFGTFGIISNYTGIEIGNHAMPEGDWHAEIAPDNAIANTRIMGVAIGGLLGGPFVGLGVGLIAGLHRYFLGGFTAGACAIAAILAGVLSGFLGKRRRKHGTITPWFALPICMALEAIQMGIILVTAKPFERAWELVQVIGLPMIIINGFGTLLFMLIIQSITRDEARTRAVQTNLAFLIADQTLPFFRQGLNKTSCKRIAQIILGLTEADAVAITNEHSVLAHVGAASDHHVPKLGIATGLTKKALEQGKIIVAKTKKDIYCFHDQCPLQAAVVLPLQVQQKTVGTLKMYFKHPDKLSQVEQELAEGLAKLFSTQLELAKAEMQTKLLKDAEIKALQAQVHPHFLFNAINTISVLCRTDVEKARNLLQELSAFFRSNLQGARQILVPLEKELEHVNAYLSLEQARFPDKYHIDYRIEPRLKEVLIPPFTLQPLVENAVHHAFPTVKGKGEIIIHAYFKNDTMRIVVEDNGKGISSGRIDELGKHAVESTKGTGTALHNISERLEGIYKGQASLSIASEPGHGARVKISIPLNEKGAYVNDDESIYRRG</sequence>
<evidence type="ECO:0000256" key="5">
    <source>
        <dbReference type="ARBA" id="ARBA00022553"/>
    </source>
</evidence>
<reference evidence="16" key="1">
    <citation type="submission" date="2021-11" db="EMBL/GenBank/DDBJ databases">
        <authorList>
            <person name="Bulgarelli D."/>
        </authorList>
    </citation>
    <scope>NUCLEOTIDE SEQUENCE</scope>
    <source>
        <strain evidence="16">Bi133</strain>
    </source>
</reference>
<evidence type="ECO:0000256" key="7">
    <source>
        <dbReference type="ARBA" id="ARBA00022692"/>
    </source>
</evidence>
<evidence type="ECO:0000256" key="1">
    <source>
        <dbReference type="ARBA" id="ARBA00000085"/>
    </source>
</evidence>
<evidence type="ECO:0000256" key="14">
    <source>
        <dbReference type="SAM" id="Phobius"/>
    </source>
</evidence>
<keyword evidence="7 14" id="KW-0812">Transmembrane</keyword>
<feature type="transmembrane region" description="Helical" evidence="14">
    <location>
        <begin position="31"/>
        <end position="53"/>
    </location>
</feature>
<dbReference type="SMART" id="SM00065">
    <property type="entry name" value="GAF"/>
    <property type="match status" value="1"/>
</dbReference>
<evidence type="ECO:0000256" key="3">
    <source>
        <dbReference type="ARBA" id="ARBA00012438"/>
    </source>
</evidence>
<dbReference type="Pfam" id="PF13492">
    <property type="entry name" value="GAF_3"/>
    <property type="match status" value="1"/>
</dbReference>
<dbReference type="InterPro" id="IPR050640">
    <property type="entry name" value="Bact_2-comp_sensor_kinase"/>
</dbReference>
<dbReference type="SUPFAM" id="SSF55781">
    <property type="entry name" value="GAF domain-like"/>
    <property type="match status" value="1"/>
</dbReference>
<feature type="transmembrane region" description="Helical" evidence="14">
    <location>
        <begin position="215"/>
        <end position="235"/>
    </location>
</feature>
<dbReference type="PANTHER" id="PTHR34220">
    <property type="entry name" value="SENSOR HISTIDINE KINASE YPDA"/>
    <property type="match status" value="1"/>
</dbReference>
<dbReference type="InterPro" id="IPR029016">
    <property type="entry name" value="GAF-like_dom_sf"/>
</dbReference>
<dbReference type="InterPro" id="IPR005467">
    <property type="entry name" value="His_kinase_dom"/>
</dbReference>
<gene>
    <name evidence="16" type="primary">yehU_1</name>
    <name evidence="16" type="ORF">SRABI133_01037</name>
</gene>
<evidence type="ECO:0000256" key="10">
    <source>
        <dbReference type="ARBA" id="ARBA00022840"/>
    </source>
</evidence>
<dbReference type="GO" id="GO:0071555">
    <property type="term" value="P:cell wall organization"/>
    <property type="evidence" value="ECO:0007669"/>
    <property type="project" value="InterPro"/>
</dbReference>
<dbReference type="SUPFAM" id="SSF55874">
    <property type="entry name" value="ATPase domain of HSP90 chaperone/DNA topoisomerase II/histidine kinase"/>
    <property type="match status" value="1"/>
</dbReference>
<accession>A0A9W4PCP3</accession>
<evidence type="ECO:0000256" key="9">
    <source>
        <dbReference type="ARBA" id="ARBA00022777"/>
    </source>
</evidence>
<dbReference type="Pfam" id="PF02518">
    <property type="entry name" value="HATPase_c"/>
    <property type="match status" value="1"/>
</dbReference>
<dbReference type="Gene3D" id="3.30.450.40">
    <property type="match status" value="1"/>
</dbReference>
<comment type="catalytic activity">
    <reaction evidence="1">
        <text>ATP + protein L-histidine = ADP + protein N-phospho-L-histidine.</text>
        <dbReference type="EC" id="2.7.13.3"/>
    </reaction>
</comment>
<keyword evidence="6 16" id="KW-0808">Transferase</keyword>
<protein>
    <recommendedName>
        <fullName evidence="3">histidine kinase</fullName>
        <ecNumber evidence="3">2.7.13.3</ecNumber>
    </recommendedName>
</protein>
<evidence type="ECO:0000256" key="12">
    <source>
        <dbReference type="ARBA" id="ARBA00023012"/>
    </source>
</evidence>
<dbReference type="InterPro" id="IPR003018">
    <property type="entry name" value="GAF"/>
</dbReference>
<dbReference type="Gene3D" id="3.30.565.10">
    <property type="entry name" value="Histidine kinase-like ATPase, C-terminal domain"/>
    <property type="match status" value="1"/>
</dbReference>
<proteinExistence type="predicted"/>
<keyword evidence="11 14" id="KW-1133">Transmembrane helix</keyword>
<dbReference type="InterPro" id="IPR010559">
    <property type="entry name" value="Sig_transdc_His_kin_internal"/>
</dbReference>
<keyword evidence="10" id="KW-0067">ATP-binding</keyword>
<feature type="transmembrane region" description="Helical" evidence="14">
    <location>
        <begin position="182"/>
        <end position="203"/>
    </location>
</feature>
<evidence type="ECO:0000256" key="2">
    <source>
        <dbReference type="ARBA" id="ARBA00004651"/>
    </source>
</evidence>
<dbReference type="PROSITE" id="PS50109">
    <property type="entry name" value="HIS_KIN"/>
    <property type="match status" value="1"/>
</dbReference>
<evidence type="ECO:0000313" key="17">
    <source>
        <dbReference type="Proteomes" id="UP000789326"/>
    </source>
</evidence>
<keyword evidence="4" id="KW-1003">Cell membrane</keyword>
<dbReference type="EMBL" id="CAKKMG010000008">
    <property type="protein sequence ID" value="CAH0164894.1"/>
    <property type="molecule type" value="Genomic_DNA"/>
</dbReference>
<evidence type="ECO:0000256" key="11">
    <source>
        <dbReference type="ARBA" id="ARBA00022989"/>
    </source>
</evidence>
<comment type="subcellular location">
    <subcellularLocation>
        <location evidence="2">Cell membrane</location>
        <topology evidence="2">Multi-pass membrane protein</topology>
    </subcellularLocation>
</comment>
<organism evidence="16 17">
    <name type="scientific">Peribacillus simplex</name>
    <dbReference type="NCBI Taxonomy" id="1478"/>
    <lineage>
        <taxon>Bacteria</taxon>
        <taxon>Bacillati</taxon>
        <taxon>Bacillota</taxon>
        <taxon>Bacilli</taxon>
        <taxon>Bacillales</taxon>
        <taxon>Bacillaceae</taxon>
        <taxon>Peribacillus</taxon>
    </lineage>
</organism>
<keyword evidence="13 14" id="KW-0472">Membrane</keyword>
<keyword evidence="12" id="KW-0902">Two-component regulatory system</keyword>
<dbReference type="GO" id="GO:0005524">
    <property type="term" value="F:ATP binding"/>
    <property type="evidence" value="ECO:0007669"/>
    <property type="project" value="UniProtKB-KW"/>
</dbReference>
<comment type="caution">
    <text evidence="16">The sequence shown here is derived from an EMBL/GenBank/DDBJ whole genome shotgun (WGS) entry which is preliminary data.</text>
</comment>
<dbReference type="InterPro" id="IPR003594">
    <property type="entry name" value="HATPase_dom"/>
</dbReference>
<dbReference type="InterPro" id="IPR036890">
    <property type="entry name" value="HATPase_C_sf"/>
</dbReference>
<feature type="transmembrane region" description="Helical" evidence="14">
    <location>
        <begin position="73"/>
        <end position="91"/>
    </location>
</feature>
<dbReference type="Pfam" id="PF07694">
    <property type="entry name" value="5TM-5TMR_LYT"/>
    <property type="match status" value="1"/>
</dbReference>
<feature type="transmembrane region" description="Helical" evidence="14">
    <location>
        <begin position="145"/>
        <end position="170"/>
    </location>
</feature>
<feature type="domain" description="Histidine kinase" evidence="15">
    <location>
        <begin position="507"/>
        <end position="610"/>
    </location>
</feature>
<dbReference type="Pfam" id="PF06580">
    <property type="entry name" value="His_kinase"/>
    <property type="match status" value="1"/>
</dbReference>
<dbReference type="Gene3D" id="1.10.1760.20">
    <property type="match status" value="1"/>
</dbReference>
<evidence type="ECO:0000313" key="16">
    <source>
        <dbReference type="EMBL" id="CAH0164894.1"/>
    </source>
</evidence>
<keyword evidence="9 16" id="KW-0418">Kinase</keyword>
<evidence type="ECO:0000256" key="6">
    <source>
        <dbReference type="ARBA" id="ARBA00022679"/>
    </source>
</evidence>
<dbReference type="InterPro" id="IPR011620">
    <property type="entry name" value="Sig_transdc_His_kinase_LytS_TM"/>
</dbReference>
<feature type="transmembrane region" description="Helical" evidence="14">
    <location>
        <begin position="118"/>
        <end position="139"/>
    </location>
</feature>
<evidence type="ECO:0000256" key="4">
    <source>
        <dbReference type="ARBA" id="ARBA00022475"/>
    </source>
</evidence>
<evidence type="ECO:0000256" key="13">
    <source>
        <dbReference type="ARBA" id="ARBA00023136"/>
    </source>
</evidence>
<evidence type="ECO:0000256" key="8">
    <source>
        <dbReference type="ARBA" id="ARBA00022741"/>
    </source>
</evidence>
<dbReference type="GO" id="GO:0000155">
    <property type="term" value="F:phosphorelay sensor kinase activity"/>
    <property type="evidence" value="ECO:0007669"/>
    <property type="project" value="InterPro"/>
</dbReference>
<name>A0A9W4PCP3_9BACI</name>
<keyword evidence="8" id="KW-0547">Nucleotide-binding</keyword>
<dbReference type="AlphaFoldDB" id="A0A9W4PCP3"/>
<dbReference type="GO" id="GO:0005886">
    <property type="term" value="C:plasma membrane"/>
    <property type="evidence" value="ECO:0007669"/>
    <property type="project" value="UniProtKB-SubCell"/>
</dbReference>
<dbReference type="Proteomes" id="UP000789326">
    <property type="component" value="Unassembled WGS sequence"/>
</dbReference>
<keyword evidence="5" id="KW-0597">Phosphoprotein</keyword>
<dbReference type="EC" id="2.7.13.3" evidence="3"/>
<evidence type="ECO:0000259" key="15">
    <source>
        <dbReference type="PROSITE" id="PS50109"/>
    </source>
</evidence>